<proteinExistence type="predicted"/>
<evidence type="ECO:0000259" key="3">
    <source>
        <dbReference type="Pfam" id="PF13614"/>
    </source>
</evidence>
<dbReference type="PANTHER" id="PTHR43384">
    <property type="entry name" value="SEPTUM SITE-DETERMINING PROTEIN MIND HOMOLOG, CHLOROPLASTIC-RELATED"/>
    <property type="match status" value="1"/>
</dbReference>
<keyword evidence="1" id="KW-0547">Nucleotide-binding</keyword>
<dbReference type="GO" id="GO:0016887">
    <property type="term" value="F:ATP hydrolysis activity"/>
    <property type="evidence" value="ECO:0007669"/>
    <property type="project" value="TreeGrafter"/>
</dbReference>
<evidence type="ECO:0000256" key="1">
    <source>
        <dbReference type="ARBA" id="ARBA00022741"/>
    </source>
</evidence>
<dbReference type="InterPro" id="IPR027417">
    <property type="entry name" value="P-loop_NTPase"/>
</dbReference>
<dbReference type="InterPro" id="IPR025669">
    <property type="entry name" value="AAA_dom"/>
</dbReference>
<dbReference type="GO" id="GO:0005524">
    <property type="term" value="F:ATP binding"/>
    <property type="evidence" value="ECO:0007669"/>
    <property type="project" value="UniProtKB-KW"/>
</dbReference>
<dbReference type="GO" id="GO:0051782">
    <property type="term" value="P:negative regulation of cell division"/>
    <property type="evidence" value="ECO:0007669"/>
    <property type="project" value="TreeGrafter"/>
</dbReference>
<dbReference type="InterPro" id="IPR050625">
    <property type="entry name" value="ParA/MinD_ATPase"/>
</dbReference>
<dbReference type="PANTHER" id="PTHR43384:SF4">
    <property type="entry name" value="CELLULOSE BIOSYNTHESIS PROTEIN BCSQ-RELATED"/>
    <property type="match status" value="1"/>
</dbReference>
<evidence type="ECO:0000313" key="4">
    <source>
        <dbReference type="EMBL" id="ACO70881.1"/>
    </source>
</evidence>
<feature type="domain" description="AAA" evidence="3">
    <location>
        <begin position="78"/>
        <end position="221"/>
    </location>
</feature>
<dbReference type="Pfam" id="PF13614">
    <property type="entry name" value="AAA_31"/>
    <property type="match status" value="1"/>
</dbReference>
<accession>D2DXQ8</accession>
<dbReference type="GO" id="GO:0005829">
    <property type="term" value="C:cytosol"/>
    <property type="evidence" value="ECO:0007669"/>
    <property type="project" value="TreeGrafter"/>
</dbReference>
<name>D2DXQ8_9BACT</name>
<dbReference type="EMBL" id="FJ872372">
    <property type="protein sequence ID" value="ACO70881.1"/>
    <property type="molecule type" value="Genomic_DNA"/>
</dbReference>
<dbReference type="Gene3D" id="3.40.50.300">
    <property type="entry name" value="P-loop containing nucleotide triphosphate hydrolases"/>
    <property type="match status" value="1"/>
</dbReference>
<sequence length="337" mass="35905">MSPTPALESNGTAPRPSLELSRVQFIQQEFASFLTGFDSSQAVVRIDRFHWIHDRLFIDGWSPEQISQALRATEIRGRFIAVSSGKGGVGKTTVALNLALAFAQCGRRTLLFDGDLGMANVHVYAGLNPAVTVLDVLDRRVALSDAVVSGPAGLKLICGASGVARLASLDRRQLEELNGQLCRLATQYDVVVLDTGAGIGREVLSLLTLADEIVVVATPNLASTLDAYGLIKAGYEARILGSFGILANLAKDQAEARVVVERLTTCAARFLQMSVRNLGWLPRAPRVEAANQSRRSVLESSPSSDFAKRLRTIAAGFLPGCGSHTSSTASKQESAAA</sequence>
<dbReference type="GO" id="GO:0009898">
    <property type="term" value="C:cytoplasmic side of plasma membrane"/>
    <property type="evidence" value="ECO:0007669"/>
    <property type="project" value="TreeGrafter"/>
</dbReference>
<dbReference type="AlphaFoldDB" id="D2DXQ8"/>
<keyword evidence="2" id="KW-0067">ATP-binding</keyword>
<dbReference type="SUPFAM" id="SSF52540">
    <property type="entry name" value="P-loop containing nucleoside triphosphate hydrolases"/>
    <property type="match status" value="1"/>
</dbReference>
<evidence type="ECO:0000256" key="2">
    <source>
        <dbReference type="ARBA" id="ARBA00022840"/>
    </source>
</evidence>
<protein>
    <submittedName>
        <fullName evidence="4">Cobyrinic acid acidamide synthase</fullName>
    </submittedName>
</protein>
<organism evidence="4">
    <name type="scientific">uncultured Verrucomicrobiota bacterium</name>
    <dbReference type="NCBI Taxonomy" id="156588"/>
    <lineage>
        <taxon>Bacteria</taxon>
        <taxon>Pseudomonadati</taxon>
        <taxon>Verrucomicrobiota</taxon>
        <taxon>environmental samples</taxon>
    </lineage>
</organism>
<reference evidence="4" key="1">
    <citation type="journal article" date="2010" name="FEMS Microbiol. Ecol.">
        <title>Phylogenetic and metagenomic analysis of Verrucomicrobia in former agricultural grassland soil.</title>
        <authorList>
            <person name="Kielak A."/>
            <person name="Rodrigues J.L.M."/>
            <person name="Kuramae E.E."/>
            <person name="Chain P.S.G."/>
            <person name="van Veen J.A."/>
            <person name="Kowalchuk G.A."/>
        </authorList>
    </citation>
    <scope>NUCLEOTIDE SEQUENCE</scope>
</reference>